<reference evidence="4 5" key="1">
    <citation type="submission" date="2019-06" db="EMBL/GenBank/DDBJ databases">
        <title>A novel bacterium of genus Amaricoccus, isolated from marine sediment.</title>
        <authorList>
            <person name="Huang H."/>
            <person name="Mo K."/>
            <person name="Hu Y."/>
        </authorList>
    </citation>
    <scope>NUCLEOTIDE SEQUENCE [LARGE SCALE GENOMIC DNA]</scope>
    <source>
        <strain evidence="4 5">HB172011</strain>
    </source>
</reference>
<dbReference type="PANTHER" id="PTHR43420:SF44">
    <property type="entry name" value="ACETYLTRANSFERASE YPEA"/>
    <property type="match status" value="1"/>
</dbReference>
<sequence>MTPEALAALHLRCFEDTPPPWSAGEFSLLLALPGARLVTRAGGFALAQTAGPEAELLTIAVDPELRRRGTGRALLETLAEGLAAEGVEEIFLEVAVTNLPARALYRAAGYVERGLRRGYYRRRNAPAVDALVLARAAR</sequence>
<keyword evidence="2" id="KW-0012">Acyltransferase</keyword>
<dbReference type="AlphaFoldDB" id="A0A501WM60"/>
<keyword evidence="1 4" id="KW-0808">Transferase</keyword>
<evidence type="ECO:0000256" key="1">
    <source>
        <dbReference type="ARBA" id="ARBA00022679"/>
    </source>
</evidence>
<dbReference type="EMBL" id="VFRP01000012">
    <property type="protein sequence ID" value="TPE49922.1"/>
    <property type="molecule type" value="Genomic_DNA"/>
</dbReference>
<gene>
    <name evidence="4" type="ORF">FJM51_13240</name>
</gene>
<dbReference type="Proteomes" id="UP000319255">
    <property type="component" value="Unassembled WGS sequence"/>
</dbReference>
<dbReference type="PROSITE" id="PS51186">
    <property type="entry name" value="GNAT"/>
    <property type="match status" value="1"/>
</dbReference>
<comment type="caution">
    <text evidence="4">The sequence shown here is derived from an EMBL/GenBank/DDBJ whole genome shotgun (WGS) entry which is preliminary data.</text>
</comment>
<dbReference type="Pfam" id="PF00583">
    <property type="entry name" value="Acetyltransf_1"/>
    <property type="match status" value="1"/>
</dbReference>
<evidence type="ECO:0000256" key="2">
    <source>
        <dbReference type="ARBA" id="ARBA00023315"/>
    </source>
</evidence>
<accession>A0A501WM60</accession>
<dbReference type="InterPro" id="IPR050680">
    <property type="entry name" value="YpeA/RimI_acetyltransf"/>
</dbReference>
<evidence type="ECO:0000259" key="3">
    <source>
        <dbReference type="PROSITE" id="PS51186"/>
    </source>
</evidence>
<organism evidence="4 5">
    <name type="scientific">Amaricoccus solimangrovi</name>
    <dbReference type="NCBI Taxonomy" id="2589815"/>
    <lineage>
        <taxon>Bacteria</taxon>
        <taxon>Pseudomonadati</taxon>
        <taxon>Pseudomonadota</taxon>
        <taxon>Alphaproteobacteria</taxon>
        <taxon>Rhodobacterales</taxon>
        <taxon>Paracoccaceae</taxon>
        <taxon>Amaricoccus</taxon>
    </lineage>
</organism>
<evidence type="ECO:0000313" key="4">
    <source>
        <dbReference type="EMBL" id="TPE49922.1"/>
    </source>
</evidence>
<dbReference type="PANTHER" id="PTHR43420">
    <property type="entry name" value="ACETYLTRANSFERASE"/>
    <property type="match status" value="1"/>
</dbReference>
<dbReference type="SUPFAM" id="SSF55729">
    <property type="entry name" value="Acyl-CoA N-acyltransferases (Nat)"/>
    <property type="match status" value="1"/>
</dbReference>
<dbReference type="CDD" id="cd04301">
    <property type="entry name" value="NAT_SF"/>
    <property type="match status" value="1"/>
</dbReference>
<evidence type="ECO:0000313" key="5">
    <source>
        <dbReference type="Proteomes" id="UP000319255"/>
    </source>
</evidence>
<dbReference type="InterPro" id="IPR000182">
    <property type="entry name" value="GNAT_dom"/>
</dbReference>
<feature type="domain" description="N-acetyltransferase" evidence="3">
    <location>
        <begin position="1"/>
        <end position="138"/>
    </location>
</feature>
<dbReference type="Gene3D" id="3.40.630.30">
    <property type="match status" value="1"/>
</dbReference>
<name>A0A501WM60_9RHOB</name>
<protein>
    <submittedName>
        <fullName evidence="4">GNAT family N-acetyltransferase</fullName>
    </submittedName>
</protein>
<dbReference type="InterPro" id="IPR016181">
    <property type="entry name" value="Acyl_CoA_acyltransferase"/>
</dbReference>
<dbReference type="RefSeq" id="WP_140454620.1">
    <property type="nucleotide sequence ID" value="NZ_VFRP01000012.1"/>
</dbReference>
<dbReference type="GO" id="GO:0016747">
    <property type="term" value="F:acyltransferase activity, transferring groups other than amino-acyl groups"/>
    <property type="evidence" value="ECO:0007669"/>
    <property type="project" value="InterPro"/>
</dbReference>
<dbReference type="OrthoDB" id="9804026at2"/>
<proteinExistence type="predicted"/>
<keyword evidence="5" id="KW-1185">Reference proteome</keyword>